<evidence type="ECO:0000256" key="2">
    <source>
        <dbReference type="ARBA" id="ARBA00049988"/>
    </source>
</evidence>
<dbReference type="InterPro" id="IPR014795">
    <property type="entry name" value="TacA_1-like"/>
</dbReference>
<evidence type="ECO:0000313" key="3">
    <source>
        <dbReference type="EMBL" id="TYT76073.1"/>
    </source>
</evidence>
<sequence>MPTARLDIRLDEKIKRKAEKASTLLGLKNLTEYIVKIMDENATQVLEQHKSIIVEDNIFDNFISACEKAQKPNEALSKAAVFAREKGF</sequence>
<dbReference type="AlphaFoldDB" id="A0A5Q4VGK2"/>
<dbReference type="Gene3D" id="1.20.5.780">
    <property type="entry name" value="Single helix bin"/>
    <property type="match status" value="1"/>
</dbReference>
<organism evidence="3 4">
    <name type="scientific">Desulfobotulus mexicanus</name>
    <dbReference type="NCBI Taxonomy" id="2586642"/>
    <lineage>
        <taxon>Bacteria</taxon>
        <taxon>Pseudomonadati</taxon>
        <taxon>Thermodesulfobacteriota</taxon>
        <taxon>Desulfobacteria</taxon>
        <taxon>Desulfobacterales</taxon>
        <taxon>Desulfobacteraceae</taxon>
        <taxon>Desulfobotulus</taxon>
    </lineage>
</organism>
<dbReference type="Pfam" id="PF08681">
    <property type="entry name" value="TacA1"/>
    <property type="match status" value="1"/>
</dbReference>
<dbReference type="RefSeq" id="WP_139445072.1">
    <property type="nucleotide sequence ID" value="NZ_VDMB01000001.1"/>
</dbReference>
<evidence type="ECO:0000313" key="4">
    <source>
        <dbReference type="Proteomes" id="UP000321899"/>
    </source>
</evidence>
<dbReference type="OrthoDB" id="5421636at2"/>
<dbReference type="SUPFAM" id="SSF47598">
    <property type="entry name" value="Ribbon-helix-helix"/>
    <property type="match status" value="1"/>
</dbReference>
<reference evidence="3 4" key="1">
    <citation type="submission" date="2019-06" db="EMBL/GenBank/DDBJ databases">
        <title>Desulfobotulus mexicanus sp. nov., a novel sulfate-reducing bacterium isolated from the sediment of an alkaline crater lake in Mexico.</title>
        <authorList>
            <person name="Hirschler-Rea A."/>
        </authorList>
    </citation>
    <scope>NUCLEOTIDE SEQUENCE [LARGE SCALE GENOMIC DNA]</scope>
    <source>
        <strain evidence="3 4">PAR22N</strain>
    </source>
</reference>
<comment type="caution">
    <text evidence="3">The sequence shown here is derived from an EMBL/GenBank/DDBJ whole genome shotgun (WGS) entry which is preliminary data.</text>
</comment>
<dbReference type="Proteomes" id="UP000321899">
    <property type="component" value="Unassembled WGS sequence"/>
</dbReference>
<proteinExistence type="inferred from homology"/>
<dbReference type="EMBL" id="VDMB01000001">
    <property type="protein sequence ID" value="TYT76073.1"/>
    <property type="molecule type" value="Genomic_DNA"/>
</dbReference>
<comment type="similarity">
    <text evidence="2">Belongs to the TacA antitoxin family.</text>
</comment>
<name>A0A5Q4VGK2_9BACT</name>
<keyword evidence="4" id="KW-1185">Reference proteome</keyword>
<protein>
    <submittedName>
        <fullName evidence="3">DUF1778 domain-containing protein</fullName>
    </submittedName>
</protein>
<gene>
    <name evidence="3" type="ORF">FIM25_00520</name>
</gene>
<evidence type="ECO:0000256" key="1">
    <source>
        <dbReference type="ARBA" id="ARBA00022649"/>
    </source>
</evidence>
<dbReference type="GO" id="GO:0006355">
    <property type="term" value="P:regulation of DNA-templated transcription"/>
    <property type="evidence" value="ECO:0007669"/>
    <property type="project" value="InterPro"/>
</dbReference>
<dbReference type="InterPro" id="IPR010985">
    <property type="entry name" value="Ribbon_hlx_hlx"/>
</dbReference>
<accession>A0A5Q4VGK2</accession>
<keyword evidence="1" id="KW-1277">Toxin-antitoxin system</keyword>